<keyword evidence="2 4" id="KW-0863">Zinc-finger</keyword>
<accession>A0A8H5HWQ4</accession>
<gene>
    <name evidence="6" type="ORF">D9757_004452</name>
</gene>
<reference evidence="6 7" key="1">
    <citation type="journal article" date="2020" name="ISME J.">
        <title>Uncovering the hidden diversity of litter-decomposition mechanisms in mushroom-forming fungi.</title>
        <authorList>
            <person name="Floudas D."/>
            <person name="Bentzer J."/>
            <person name="Ahren D."/>
            <person name="Johansson T."/>
            <person name="Persson P."/>
            <person name="Tunlid A."/>
        </authorList>
    </citation>
    <scope>NUCLEOTIDE SEQUENCE [LARGE SCALE GENOMIC DNA]</scope>
    <source>
        <strain evidence="6 7">CBS 406.79</strain>
    </source>
</reference>
<dbReference type="Pfam" id="PF01753">
    <property type="entry name" value="zf-MYND"/>
    <property type="match status" value="1"/>
</dbReference>
<evidence type="ECO:0000313" key="7">
    <source>
        <dbReference type="Proteomes" id="UP000518752"/>
    </source>
</evidence>
<evidence type="ECO:0000256" key="2">
    <source>
        <dbReference type="ARBA" id="ARBA00022771"/>
    </source>
</evidence>
<dbReference type="SUPFAM" id="SSF144232">
    <property type="entry name" value="HIT/MYND zinc finger-like"/>
    <property type="match status" value="1"/>
</dbReference>
<evidence type="ECO:0000259" key="5">
    <source>
        <dbReference type="PROSITE" id="PS50865"/>
    </source>
</evidence>
<evidence type="ECO:0000313" key="6">
    <source>
        <dbReference type="EMBL" id="KAF5390835.1"/>
    </source>
</evidence>
<sequence length="244" mass="28177">MAKHFPIPMSPSQASHSYCRMCKRQADTGESWPRCTKCKTVAYCSKECQIAHWPVHKPICTPRNPEKIWAIRILNNNGRYRQGIEPAHYFRHEVVSPAIFRYGELCPVTKHIGIPLIICRDMSRGFPSSNNMNAENIGSNEIAVKLRIEDTANALAPMDWQLDVPECVVMREDREPLTMQLLETIYSFNKYLLSYPIIDKGWAPWQGLLNPSVWQYYAMKYYEEQKAEGRPGFSYFLPPSIVEA</sequence>
<comment type="caution">
    <text evidence="6">The sequence shown here is derived from an EMBL/GenBank/DDBJ whole genome shotgun (WGS) entry which is preliminary data.</text>
</comment>
<dbReference type="EMBL" id="JAACJN010000013">
    <property type="protein sequence ID" value="KAF5390835.1"/>
    <property type="molecule type" value="Genomic_DNA"/>
</dbReference>
<dbReference type="Gene3D" id="6.10.140.2220">
    <property type="match status" value="1"/>
</dbReference>
<organism evidence="6 7">
    <name type="scientific">Collybiopsis confluens</name>
    <dbReference type="NCBI Taxonomy" id="2823264"/>
    <lineage>
        <taxon>Eukaryota</taxon>
        <taxon>Fungi</taxon>
        <taxon>Dikarya</taxon>
        <taxon>Basidiomycota</taxon>
        <taxon>Agaricomycotina</taxon>
        <taxon>Agaricomycetes</taxon>
        <taxon>Agaricomycetidae</taxon>
        <taxon>Agaricales</taxon>
        <taxon>Marasmiineae</taxon>
        <taxon>Omphalotaceae</taxon>
        <taxon>Collybiopsis</taxon>
    </lineage>
</organism>
<evidence type="ECO:0000256" key="3">
    <source>
        <dbReference type="ARBA" id="ARBA00022833"/>
    </source>
</evidence>
<dbReference type="GO" id="GO:0008270">
    <property type="term" value="F:zinc ion binding"/>
    <property type="evidence" value="ECO:0007669"/>
    <property type="project" value="UniProtKB-KW"/>
</dbReference>
<evidence type="ECO:0000256" key="1">
    <source>
        <dbReference type="ARBA" id="ARBA00022723"/>
    </source>
</evidence>
<dbReference type="OrthoDB" id="2212237at2759"/>
<keyword evidence="7" id="KW-1185">Reference proteome</keyword>
<dbReference type="AlphaFoldDB" id="A0A8H5HWQ4"/>
<dbReference type="Proteomes" id="UP000518752">
    <property type="component" value="Unassembled WGS sequence"/>
</dbReference>
<name>A0A8H5HWQ4_9AGAR</name>
<keyword evidence="3" id="KW-0862">Zinc</keyword>
<dbReference type="PROSITE" id="PS50865">
    <property type="entry name" value="ZF_MYND_2"/>
    <property type="match status" value="1"/>
</dbReference>
<evidence type="ECO:0000256" key="4">
    <source>
        <dbReference type="PROSITE-ProRule" id="PRU00134"/>
    </source>
</evidence>
<feature type="domain" description="MYND-type" evidence="5">
    <location>
        <begin position="19"/>
        <end position="60"/>
    </location>
</feature>
<dbReference type="InterPro" id="IPR002893">
    <property type="entry name" value="Znf_MYND"/>
</dbReference>
<proteinExistence type="predicted"/>
<protein>
    <recommendedName>
        <fullName evidence="5">MYND-type domain-containing protein</fullName>
    </recommendedName>
</protein>
<keyword evidence="1" id="KW-0479">Metal-binding</keyword>